<name>A0A6A6JV96_WESOR</name>
<evidence type="ECO:0000256" key="4">
    <source>
        <dbReference type="PROSITE-ProRule" id="PRU00261"/>
    </source>
</evidence>
<dbReference type="CDD" id="cd00035">
    <property type="entry name" value="ChtBD1"/>
    <property type="match status" value="1"/>
</dbReference>
<dbReference type="GO" id="GO:0008843">
    <property type="term" value="F:endochitinase activity"/>
    <property type="evidence" value="ECO:0007669"/>
    <property type="project" value="UniProtKB-EC"/>
</dbReference>
<dbReference type="EC" id="3.2.1.14" evidence="2"/>
<evidence type="ECO:0000313" key="8">
    <source>
        <dbReference type="Proteomes" id="UP000800097"/>
    </source>
</evidence>
<dbReference type="InterPro" id="IPR017853">
    <property type="entry name" value="GH"/>
</dbReference>
<evidence type="ECO:0000259" key="6">
    <source>
        <dbReference type="PROSITE" id="PS51910"/>
    </source>
</evidence>
<dbReference type="SMART" id="SM00270">
    <property type="entry name" value="ChtBD1"/>
    <property type="match status" value="2"/>
</dbReference>
<feature type="domain" description="GH18" evidence="6">
    <location>
        <begin position="255"/>
        <end position="592"/>
    </location>
</feature>
<dbReference type="OrthoDB" id="73875at2759"/>
<gene>
    <name evidence="7" type="ORF">EI97DRAFT_108283</name>
</gene>
<dbReference type="PROSITE" id="PS00026">
    <property type="entry name" value="CHIT_BIND_I_1"/>
    <property type="match status" value="1"/>
</dbReference>
<dbReference type="InterPro" id="IPR001002">
    <property type="entry name" value="Chitin-bd_1"/>
</dbReference>
<dbReference type="GO" id="GO:0008061">
    <property type="term" value="F:chitin binding"/>
    <property type="evidence" value="ECO:0007669"/>
    <property type="project" value="UniProtKB-UniRule"/>
</dbReference>
<dbReference type="SUPFAM" id="SSF57016">
    <property type="entry name" value="Plant lectins/antimicrobial peptides"/>
    <property type="match status" value="1"/>
</dbReference>
<dbReference type="PANTHER" id="PTHR11177">
    <property type="entry name" value="CHITINASE"/>
    <property type="match status" value="1"/>
</dbReference>
<dbReference type="PROSITE" id="PS51910">
    <property type="entry name" value="GH18_2"/>
    <property type="match status" value="1"/>
</dbReference>
<dbReference type="RefSeq" id="XP_033657562.1">
    <property type="nucleotide sequence ID" value="XM_033792950.1"/>
</dbReference>
<dbReference type="InterPro" id="IPR036861">
    <property type="entry name" value="Endochitinase-like_sf"/>
</dbReference>
<dbReference type="EMBL" id="ML986485">
    <property type="protein sequence ID" value="KAF2280023.1"/>
    <property type="molecule type" value="Genomic_DNA"/>
</dbReference>
<proteinExistence type="inferred from homology"/>
<dbReference type="InterPro" id="IPR029070">
    <property type="entry name" value="Chitinase_insertion_sf"/>
</dbReference>
<dbReference type="GO" id="GO:0005975">
    <property type="term" value="P:carbohydrate metabolic process"/>
    <property type="evidence" value="ECO:0007669"/>
    <property type="project" value="InterPro"/>
</dbReference>
<keyword evidence="7" id="KW-0378">Hydrolase</keyword>
<feature type="disulfide bond" evidence="4">
    <location>
        <begin position="200"/>
        <end position="212"/>
    </location>
</feature>
<comment type="caution">
    <text evidence="4">Lacks conserved residue(s) required for the propagation of feature annotation.</text>
</comment>
<dbReference type="PANTHER" id="PTHR11177:SF333">
    <property type="entry name" value="CHITINASE"/>
    <property type="match status" value="1"/>
</dbReference>
<protein>
    <recommendedName>
        <fullName evidence="2">chitinase</fullName>
        <ecNumber evidence="2">3.2.1.14</ecNumber>
    </recommendedName>
</protein>
<keyword evidence="4" id="KW-1015">Disulfide bond</keyword>
<dbReference type="Pfam" id="PF00704">
    <property type="entry name" value="Glyco_hydro_18"/>
    <property type="match status" value="1"/>
</dbReference>
<dbReference type="InterPro" id="IPR050314">
    <property type="entry name" value="Glycosyl_Hydrlase_18"/>
</dbReference>
<evidence type="ECO:0000313" key="7">
    <source>
        <dbReference type="EMBL" id="KAF2280023.1"/>
    </source>
</evidence>
<feature type="disulfide bond" evidence="4">
    <location>
        <begin position="205"/>
        <end position="219"/>
    </location>
</feature>
<dbReference type="PROSITE" id="PS50941">
    <property type="entry name" value="CHIT_BIND_I_2"/>
    <property type="match status" value="1"/>
</dbReference>
<feature type="domain" description="Chitin-binding type-1" evidence="5">
    <location>
        <begin position="186"/>
        <end position="240"/>
    </location>
</feature>
<keyword evidence="3 4" id="KW-0147">Chitin-binding</keyword>
<dbReference type="InterPro" id="IPR018371">
    <property type="entry name" value="Chitin-binding_1_CS"/>
</dbReference>
<sequence length="592" mass="64627">MLRDYADKQNIGNGDYLQNSLFAFDFGLEDVANNNQAGRFTIPGRRYETRPVKRSIDEASAWFILDIHSGSVLKQPATRREEGLPANATIPIHQDPSGGDMLPTRLDVIEQYILNQVNKSNSLSNSTRVDSSNSTRPHSFIEKRDALSCSSGIPCVDGSCCNKAGKCGFGADHCGADVCVSQCGAKATCGRDSEGGNKKCGLNICCSYYGWCGTTETYCKDPEPQFGKTPCQKGFGSCEVLASPACSPDGGSSGGRSVAYYQSWNSRDRLCNQVLPHQIDTRGLTHLLFAFLYFDPSSFEVKFAHPGDESLVQQFVALKTPTLQTWVAVGGWAFNDPGSTLSAFSNMVSTQQNRARFISSLVRFMERFDFQGADIDWEYPSATKRGGKSADAANLVLLMKELRVAFGTKYGLSIVLAPDYTYLSGSDPKAMEPYVDWFGFMSYDLHGIWDEDIPALGKKVRPQTNISEINTGLTPLWFAGINPAKVNLGLAYYGRTFTLADSGCSGVGCGFRSAGKAGKCTNFRGVLSNLEIQDLIREEGLTPTLLSDAAVKQIVYHGNQWVGYDDEETLAIKRRYANSLCLGGTSKSHLLL</sequence>
<evidence type="ECO:0000256" key="2">
    <source>
        <dbReference type="ARBA" id="ARBA00012729"/>
    </source>
</evidence>
<dbReference type="InterPro" id="IPR011583">
    <property type="entry name" value="Chitinase_II/V-like_cat"/>
</dbReference>
<dbReference type="Gene3D" id="3.20.20.80">
    <property type="entry name" value="Glycosidases"/>
    <property type="match status" value="1"/>
</dbReference>
<dbReference type="InterPro" id="IPR001223">
    <property type="entry name" value="Glyco_hydro18_cat"/>
</dbReference>
<evidence type="ECO:0000256" key="3">
    <source>
        <dbReference type="ARBA" id="ARBA00022669"/>
    </source>
</evidence>
<reference evidence="7" key="1">
    <citation type="journal article" date="2020" name="Stud. Mycol.">
        <title>101 Dothideomycetes genomes: a test case for predicting lifestyles and emergence of pathogens.</title>
        <authorList>
            <person name="Haridas S."/>
            <person name="Albert R."/>
            <person name="Binder M."/>
            <person name="Bloem J."/>
            <person name="Labutti K."/>
            <person name="Salamov A."/>
            <person name="Andreopoulos B."/>
            <person name="Baker S."/>
            <person name="Barry K."/>
            <person name="Bills G."/>
            <person name="Bluhm B."/>
            <person name="Cannon C."/>
            <person name="Castanera R."/>
            <person name="Culley D."/>
            <person name="Daum C."/>
            <person name="Ezra D."/>
            <person name="Gonzalez J."/>
            <person name="Henrissat B."/>
            <person name="Kuo A."/>
            <person name="Liang C."/>
            <person name="Lipzen A."/>
            <person name="Lutzoni F."/>
            <person name="Magnuson J."/>
            <person name="Mondo S."/>
            <person name="Nolan M."/>
            <person name="Ohm R."/>
            <person name="Pangilinan J."/>
            <person name="Park H.-J."/>
            <person name="Ramirez L."/>
            <person name="Alfaro M."/>
            <person name="Sun H."/>
            <person name="Tritt A."/>
            <person name="Yoshinaga Y."/>
            <person name="Zwiers L.-H."/>
            <person name="Turgeon B."/>
            <person name="Goodwin S."/>
            <person name="Spatafora J."/>
            <person name="Crous P."/>
            <person name="Grigoriev I."/>
        </authorList>
    </citation>
    <scope>NUCLEOTIDE SEQUENCE</scope>
    <source>
        <strain evidence="7">CBS 379.55</strain>
    </source>
</reference>
<comment type="similarity">
    <text evidence="1">Belongs to the glycosyl hydrolase 18 family. Chitinase class V subfamily.</text>
</comment>
<dbReference type="Pfam" id="PF00187">
    <property type="entry name" value="Chitin_bind_1"/>
    <property type="match status" value="1"/>
</dbReference>
<dbReference type="SUPFAM" id="SSF54556">
    <property type="entry name" value="Chitinase insertion domain"/>
    <property type="match status" value="1"/>
</dbReference>
<dbReference type="GeneID" id="54546125"/>
<dbReference type="Gene3D" id="3.30.60.10">
    <property type="entry name" value="Endochitinase-like"/>
    <property type="match status" value="1"/>
</dbReference>
<dbReference type="Gene3D" id="3.10.50.10">
    <property type="match status" value="1"/>
</dbReference>
<dbReference type="SUPFAM" id="SSF51445">
    <property type="entry name" value="(Trans)glycosidases"/>
    <property type="match status" value="1"/>
</dbReference>
<dbReference type="SMART" id="SM00636">
    <property type="entry name" value="Glyco_18"/>
    <property type="match status" value="1"/>
</dbReference>
<evidence type="ECO:0000256" key="1">
    <source>
        <dbReference type="ARBA" id="ARBA00008682"/>
    </source>
</evidence>
<accession>A0A6A6JV96</accession>
<keyword evidence="8" id="KW-1185">Reference proteome</keyword>
<evidence type="ECO:0000259" key="5">
    <source>
        <dbReference type="PROSITE" id="PS50941"/>
    </source>
</evidence>
<dbReference type="AlphaFoldDB" id="A0A6A6JV96"/>
<organism evidence="7 8">
    <name type="scientific">Westerdykella ornata</name>
    <dbReference type="NCBI Taxonomy" id="318751"/>
    <lineage>
        <taxon>Eukaryota</taxon>
        <taxon>Fungi</taxon>
        <taxon>Dikarya</taxon>
        <taxon>Ascomycota</taxon>
        <taxon>Pezizomycotina</taxon>
        <taxon>Dothideomycetes</taxon>
        <taxon>Pleosporomycetidae</taxon>
        <taxon>Pleosporales</taxon>
        <taxon>Sporormiaceae</taxon>
        <taxon>Westerdykella</taxon>
    </lineage>
</organism>
<dbReference type="Proteomes" id="UP000800097">
    <property type="component" value="Unassembled WGS sequence"/>
</dbReference>